<proteinExistence type="predicted"/>
<feature type="transmembrane region" description="Helical" evidence="1">
    <location>
        <begin position="12"/>
        <end position="32"/>
    </location>
</feature>
<dbReference type="RefSeq" id="WP_136931332.1">
    <property type="nucleotide sequence ID" value="NZ_SSMQ01000025.1"/>
</dbReference>
<keyword evidence="1" id="KW-1133">Transmembrane helix</keyword>
<feature type="transmembrane region" description="Helical" evidence="1">
    <location>
        <begin position="123"/>
        <end position="142"/>
    </location>
</feature>
<dbReference type="Proteomes" id="UP000309215">
    <property type="component" value="Unassembled WGS sequence"/>
</dbReference>
<keyword evidence="3" id="KW-1185">Reference proteome</keyword>
<gene>
    <name evidence="2" type="ORF">E8A74_23680</name>
</gene>
<keyword evidence="1" id="KW-0812">Transmembrane</keyword>
<comment type="caution">
    <text evidence="2">The sequence shown here is derived from an EMBL/GenBank/DDBJ whole genome shotgun (WGS) entry which is preliminary data.</text>
</comment>
<organism evidence="2 3">
    <name type="scientific">Polyangium fumosum</name>
    <dbReference type="NCBI Taxonomy" id="889272"/>
    <lineage>
        <taxon>Bacteria</taxon>
        <taxon>Pseudomonadati</taxon>
        <taxon>Myxococcota</taxon>
        <taxon>Polyangia</taxon>
        <taxon>Polyangiales</taxon>
        <taxon>Polyangiaceae</taxon>
        <taxon>Polyangium</taxon>
    </lineage>
</organism>
<dbReference type="AlphaFoldDB" id="A0A4U1J991"/>
<evidence type="ECO:0000256" key="1">
    <source>
        <dbReference type="SAM" id="Phobius"/>
    </source>
</evidence>
<dbReference type="EMBL" id="SSMQ01000025">
    <property type="protein sequence ID" value="TKD04363.1"/>
    <property type="molecule type" value="Genomic_DNA"/>
</dbReference>
<dbReference type="PANTHER" id="PTHR37692:SF1">
    <property type="entry name" value="DUF420 DOMAIN-CONTAINING PROTEIN"/>
    <property type="match status" value="1"/>
</dbReference>
<feature type="transmembrane region" description="Helical" evidence="1">
    <location>
        <begin position="44"/>
        <end position="64"/>
    </location>
</feature>
<evidence type="ECO:0000313" key="3">
    <source>
        <dbReference type="Proteomes" id="UP000309215"/>
    </source>
</evidence>
<dbReference type="PANTHER" id="PTHR37692">
    <property type="entry name" value="HYPOTHETICAL MEMBRANE SPANNING PROTEIN"/>
    <property type="match status" value="1"/>
</dbReference>
<dbReference type="Pfam" id="PF04238">
    <property type="entry name" value="DUF420"/>
    <property type="match status" value="1"/>
</dbReference>
<name>A0A4U1J991_9BACT</name>
<evidence type="ECO:0000313" key="2">
    <source>
        <dbReference type="EMBL" id="TKD04363.1"/>
    </source>
</evidence>
<accession>A0A4U1J991</accession>
<protein>
    <submittedName>
        <fullName evidence="2">DUF420 domain-containing protein</fullName>
    </submittedName>
</protein>
<keyword evidence="1" id="KW-0472">Membrane</keyword>
<feature type="transmembrane region" description="Helical" evidence="1">
    <location>
        <begin position="79"/>
        <end position="102"/>
    </location>
</feature>
<sequence>MSAESIGRLLAPLNALLNATSATLLFAGFVAIKQRNIAAHRWRMQGAFIASGVFLVSYVARFALTGTHRFPDVGLARTIYLVVLSTHTLLAMVALPLVIVTLRLGRQGRFEAHRKLAKITFPIWAYVSVTGIVVYLMLYHLAPMLAGAAHAP</sequence>
<dbReference type="OrthoDB" id="9811380at2"/>
<reference evidence="2 3" key="1">
    <citation type="submission" date="2019-04" db="EMBL/GenBank/DDBJ databases">
        <authorList>
            <person name="Li Y."/>
            <person name="Wang J."/>
        </authorList>
    </citation>
    <scope>NUCLEOTIDE SEQUENCE [LARGE SCALE GENOMIC DNA]</scope>
    <source>
        <strain evidence="2 3">DSM 14668</strain>
    </source>
</reference>
<dbReference type="InterPro" id="IPR007352">
    <property type="entry name" value="DUF420"/>
</dbReference>